<organism evidence="3 4">
    <name type="scientific">Hyaloscypha hepaticicola</name>
    <dbReference type="NCBI Taxonomy" id="2082293"/>
    <lineage>
        <taxon>Eukaryota</taxon>
        <taxon>Fungi</taxon>
        <taxon>Dikarya</taxon>
        <taxon>Ascomycota</taxon>
        <taxon>Pezizomycotina</taxon>
        <taxon>Leotiomycetes</taxon>
        <taxon>Helotiales</taxon>
        <taxon>Hyaloscyphaceae</taxon>
        <taxon>Hyaloscypha</taxon>
    </lineage>
</organism>
<dbReference type="SMART" id="SM00220">
    <property type="entry name" value="S_TKc"/>
    <property type="match status" value="1"/>
</dbReference>
<dbReference type="PROSITE" id="PS50011">
    <property type="entry name" value="PROTEIN_KINASE_DOM"/>
    <property type="match status" value="1"/>
</dbReference>
<keyword evidence="1" id="KW-0067">ATP-binding</keyword>
<dbReference type="InterPro" id="IPR011009">
    <property type="entry name" value="Kinase-like_dom_sf"/>
</dbReference>
<dbReference type="InterPro" id="IPR017441">
    <property type="entry name" value="Protein_kinase_ATP_BS"/>
</dbReference>
<dbReference type="PANTHER" id="PTHR24359">
    <property type="entry name" value="SERINE/THREONINE-PROTEIN KINASE SBK1"/>
    <property type="match status" value="1"/>
</dbReference>
<proteinExistence type="predicted"/>
<keyword evidence="1" id="KW-0547">Nucleotide-binding</keyword>
<dbReference type="GO" id="GO:0005524">
    <property type="term" value="F:ATP binding"/>
    <property type="evidence" value="ECO:0007669"/>
    <property type="project" value="UniProtKB-UniRule"/>
</dbReference>
<sequence length="499" mass="56240">MTAATLYSQLKPCLLECPLMGQHFLPLNILDNKITKENVQAELPWKERVLQRGLTSKIIQAKKVFAILVFTGEPSAITELLKEGLTDEDLPLSRKPGENDNILVSCNGKKTFLSFEAWGKDAQVTIFLEKQWYVLAPVLDTTGKYFILDQKCALPFPKVEEVGGGHFSTVYKSALHPAHQQGFQAGRSLEVAIKEFRNTEPFNKEKDVLEKIQVLDHNHLIKHLAICENGKLYYIIFPWADGGSLREFWKLEDPQERNPELFLWSLQQMLGLAGALQALHNVNCRHGDLKPENILHFKKGGKGDLVVADVGVSRVHENATELRHAGTTTRATTPSYEPPEVHLQPNTPRSRGFDLWSLGCIFLEFNIWLLYGFEAINNFGHARDTPDFGFYKLNADRTAAVTHQVVLNAINVIREDLRCSGGTGLEKFVNLIAAHLLQVEVKRRYTADELYDELQKIVQDAEKNPAYLFNKVDPVPDMPPLFQPRDIPAGKTNTRPGIG</sequence>
<protein>
    <submittedName>
        <fullName evidence="3">Kinase-like protein</fullName>
    </submittedName>
</protein>
<dbReference type="OrthoDB" id="4062651at2759"/>
<accession>A0A2J6Q458</accession>
<evidence type="ECO:0000313" key="4">
    <source>
        <dbReference type="Proteomes" id="UP000235672"/>
    </source>
</evidence>
<evidence type="ECO:0000259" key="2">
    <source>
        <dbReference type="PROSITE" id="PS50011"/>
    </source>
</evidence>
<dbReference type="EMBL" id="KZ613482">
    <property type="protein sequence ID" value="PMD21077.1"/>
    <property type="molecule type" value="Genomic_DNA"/>
</dbReference>
<keyword evidence="4" id="KW-1185">Reference proteome</keyword>
<name>A0A2J6Q458_9HELO</name>
<dbReference type="CDD" id="cd00180">
    <property type="entry name" value="PKc"/>
    <property type="match status" value="1"/>
</dbReference>
<evidence type="ECO:0000256" key="1">
    <source>
        <dbReference type="PROSITE-ProRule" id="PRU10141"/>
    </source>
</evidence>
<feature type="binding site" evidence="1">
    <location>
        <position position="194"/>
    </location>
    <ligand>
        <name>ATP</name>
        <dbReference type="ChEBI" id="CHEBI:30616"/>
    </ligand>
</feature>
<reference evidence="3 4" key="1">
    <citation type="submission" date="2016-05" db="EMBL/GenBank/DDBJ databases">
        <title>A degradative enzymes factory behind the ericoid mycorrhizal symbiosis.</title>
        <authorList>
            <consortium name="DOE Joint Genome Institute"/>
            <person name="Martino E."/>
            <person name="Morin E."/>
            <person name="Grelet G."/>
            <person name="Kuo A."/>
            <person name="Kohler A."/>
            <person name="Daghino S."/>
            <person name="Barry K."/>
            <person name="Choi C."/>
            <person name="Cichocki N."/>
            <person name="Clum A."/>
            <person name="Copeland A."/>
            <person name="Hainaut M."/>
            <person name="Haridas S."/>
            <person name="Labutti K."/>
            <person name="Lindquist E."/>
            <person name="Lipzen A."/>
            <person name="Khouja H.-R."/>
            <person name="Murat C."/>
            <person name="Ohm R."/>
            <person name="Olson A."/>
            <person name="Spatafora J."/>
            <person name="Veneault-Fourrey C."/>
            <person name="Henrissat B."/>
            <person name="Grigoriev I."/>
            <person name="Martin F."/>
            <person name="Perotto S."/>
        </authorList>
    </citation>
    <scope>NUCLEOTIDE SEQUENCE [LARGE SCALE GENOMIC DNA]</scope>
    <source>
        <strain evidence="3 4">UAMH 7357</strain>
    </source>
</reference>
<feature type="domain" description="Protein kinase" evidence="2">
    <location>
        <begin position="156"/>
        <end position="458"/>
    </location>
</feature>
<dbReference type="SUPFAM" id="SSF56112">
    <property type="entry name" value="Protein kinase-like (PK-like)"/>
    <property type="match status" value="1"/>
</dbReference>
<dbReference type="InterPro" id="IPR000719">
    <property type="entry name" value="Prot_kinase_dom"/>
</dbReference>
<dbReference type="PROSITE" id="PS00107">
    <property type="entry name" value="PROTEIN_KINASE_ATP"/>
    <property type="match status" value="1"/>
</dbReference>
<keyword evidence="3" id="KW-0808">Transferase</keyword>
<dbReference type="Proteomes" id="UP000235672">
    <property type="component" value="Unassembled WGS sequence"/>
</dbReference>
<dbReference type="PANTHER" id="PTHR24359:SF1">
    <property type="entry name" value="INHIBITOR OF NUCLEAR FACTOR KAPPA-B KINASE EPSILON SUBUNIT HOMOLOG 1-RELATED"/>
    <property type="match status" value="1"/>
</dbReference>
<dbReference type="Pfam" id="PF00069">
    <property type="entry name" value="Pkinase"/>
    <property type="match status" value="1"/>
</dbReference>
<dbReference type="Gene3D" id="3.30.200.20">
    <property type="entry name" value="Phosphorylase Kinase, domain 1"/>
    <property type="match status" value="1"/>
</dbReference>
<dbReference type="Gene3D" id="1.10.510.10">
    <property type="entry name" value="Transferase(Phosphotransferase) domain 1"/>
    <property type="match status" value="1"/>
</dbReference>
<dbReference type="STRING" id="1745343.A0A2J6Q458"/>
<gene>
    <name evidence="3" type="ORF">NA56DRAFT_130158</name>
</gene>
<evidence type="ECO:0000313" key="3">
    <source>
        <dbReference type="EMBL" id="PMD21077.1"/>
    </source>
</evidence>
<dbReference type="GO" id="GO:0004674">
    <property type="term" value="F:protein serine/threonine kinase activity"/>
    <property type="evidence" value="ECO:0007669"/>
    <property type="project" value="TreeGrafter"/>
</dbReference>
<keyword evidence="3" id="KW-0418">Kinase</keyword>
<dbReference type="AlphaFoldDB" id="A0A2J6Q458"/>